<keyword evidence="7 11" id="KW-1133">Transmembrane helix</keyword>
<evidence type="ECO:0000313" key="15">
    <source>
        <dbReference type="Proteomes" id="UP000176377"/>
    </source>
</evidence>
<evidence type="ECO:0000256" key="6">
    <source>
        <dbReference type="ARBA" id="ARBA00022692"/>
    </source>
</evidence>
<keyword evidence="6 11" id="KW-0812">Transmembrane</keyword>
<dbReference type="InterPro" id="IPR040690">
    <property type="entry name" value="FtsX_ECD"/>
</dbReference>
<dbReference type="GO" id="GO:0051301">
    <property type="term" value="P:cell division"/>
    <property type="evidence" value="ECO:0007669"/>
    <property type="project" value="UniProtKB-KW"/>
</dbReference>
<evidence type="ECO:0000313" key="14">
    <source>
        <dbReference type="EMBL" id="OGG60572.1"/>
    </source>
</evidence>
<evidence type="ECO:0000256" key="4">
    <source>
        <dbReference type="ARBA" id="ARBA00022475"/>
    </source>
</evidence>
<dbReference type="PANTHER" id="PTHR47755:SF1">
    <property type="entry name" value="CELL DIVISION PROTEIN FTSX"/>
    <property type="match status" value="1"/>
</dbReference>
<reference evidence="14 15" key="1">
    <citation type="journal article" date="2016" name="Nat. Commun.">
        <title>Thousands of microbial genomes shed light on interconnected biogeochemical processes in an aquifer system.</title>
        <authorList>
            <person name="Anantharaman K."/>
            <person name="Brown C.T."/>
            <person name="Hug L.A."/>
            <person name="Sharon I."/>
            <person name="Castelle C.J."/>
            <person name="Probst A.J."/>
            <person name="Thomas B.C."/>
            <person name="Singh A."/>
            <person name="Wilkins M.J."/>
            <person name="Karaoz U."/>
            <person name="Brodie E.L."/>
            <person name="Williams K.H."/>
            <person name="Hubbard S.S."/>
            <person name="Banfield J.F."/>
        </authorList>
    </citation>
    <scope>NUCLEOTIDE SEQUENCE [LARGE SCALE GENOMIC DNA]</scope>
</reference>
<feature type="transmembrane region" description="Helical" evidence="11">
    <location>
        <begin position="276"/>
        <end position="299"/>
    </location>
</feature>
<comment type="similarity">
    <text evidence="2 10">Belongs to the ABC-4 integral membrane protein family. FtsX subfamily.</text>
</comment>
<dbReference type="EMBL" id="MFLA01000005">
    <property type="protein sequence ID" value="OGG60572.1"/>
    <property type="molecule type" value="Genomic_DNA"/>
</dbReference>
<protein>
    <recommendedName>
        <fullName evidence="3 10">Cell division protein FtsX</fullName>
    </recommendedName>
</protein>
<accession>A0A1F6DHU5</accession>
<dbReference type="Pfam" id="PF18075">
    <property type="entry name" value="FtsX_ECD"/>
    <property type="match status" value="1"/>
</dbReference>
<sequence>MSFWITTKRVARYGLIGFIRNGFVSLAAILIMVITLFVMSILLVSGAALQSTLTQLTNKVDVNVYFTTTASEEQVMRVKQDLERLPEVANVAYTSREQALAEFRERHKNEQMTIQALDQLSDNPLGASLAIRAKETSQYASIAQFLEAQQGGDSVISKVNFNQNKTAIDRLTNIIETSRTVGIAAAIFLACASVLIAFNTIRLAIYTARDEIGVMNLVGAGHWYVRGPFVIAGILYGVIGGLIVLIVLYPLAIWLGPPSEAFFGGFNVFDYYAGSFPILFLEIMGTGIALGAISSFLAVRRYLHT</sequence>
<dbReference type="Gene3D" id="3.30.70.3040">
    <property type="match status" value="1"/>
</dbReference>
<dbReference type="InterPro" id="IPR003838">
    <property type="entry name" value="ABC3_permease_C"/>
</dbReference>
<feature type="transmembrane region" description="Helical" evidence="11">
    <location>
        <begin position="229"/>
        <end position="256"/>
    </location>
</feature>
<evidence type="ECO:0000256" key="5">
    <source>
        <dbReference type="ARBA" id="ARBA00022618"/>
    </source>
</evidence>
<evidence type="ECO:0000256" key="9">
    <source>
        <dbReference type="ARBA" id="ARBA00023306"/>
    </source>
</evidence>
<dbReference type="Proteomes" id="UP000176377">
    <property type="component" value="Unassembled WGS sequence"/>
</dbReference>
<comment type="caution">
    <text evidence="14">The sequence shown here is derived from an EMBL/GenBank/DDBJ whole genome shotgun (WGS) entry which is preliminary data.</text>
</comment>
<feature type="domain" description="ABC3 transporter permease C-terminal" evidence="12">
    <location>
        <begin position="184"/>
        <end position="304"/>
    </location>
</feature>
<dbReference type="AlphaFoldDB" id="A0A1F6DHU5"/>
<evidence type="ECO:0000256" key="8">
    <source>
        <dbReference type="ARBA" id="ARBA00023136"/>
    </source>
</evidence>
<keyword evidence="4 10" id="KW-1003">Cell membrane</keyword>
<comment type="subcellular location">
    <subcellularLocation>
        <location evidence="1">Cell membrane</location>
        <topology evidence="1">Multi-pass membrane protein</topology>
    </subcellularLocation>
</comment>
<keyword evidence="5 10" id="KW-0132">Cell division</keyword>
<dbReference type="Pfam" id="PF02687">
    <property type="entry name" value="FtsX"/>
    <property type="match status" value="1"/>
</dbReference>
<gene>
    <name evidence="14" type="ORF">A2765_05325</name>
</gene>
<evidence type="ECO:0000256" key="7">
    <source>
        <dbReference type="ARBA" id="ARBA00022989"/>
    </source>
</evidence>
<evidence type="ECO:0000256" key="1">
    <source>
        <dbReference type="ARBA" id="ARBA00004651"/>
    </source>
</evidence>
<name>A0A1F6DHU5_9BACT</name>
<keyword evidence="9 10" id="KW-0131">Cell cycle</keyword>
<keyword evidence="8 10" id="KW-0472">Membrane</keyword>
<dbReference type="GO" id="GO:0005886">
    <property type="term" value="C:plasma membrane"/>
    <property type="evidence" value="ECO:0007669"/>
    <property type="project" value="UniProtKB-SubCell"/>
</dbReference>
<evidence type="ECO:0000256" key="10">
    <source>
        <dbReference type="PIRNR" id="PIRNR003097"/>
    </source>
</evidence>
<evidence type="ECO:0000259" key="13">
    <source>
        <dbReference type="Pfam" id="PF18075"/>
    </source>
</evidence>
<feature type="domain" description="FtsX extracellular" evidence="13">
    <location>
        <begin position="60"/>
        <end position="155"/>
    </location>
</feature>
<evidence type="ECO:0000256" key="2">
    <source>
        <dbReference type="ARBA" id="ARBA00007379"/>
    </source>
</evidence>
<evidence type="ECO:0000259" key="12">
    <source>
        <dbReference type="Pfam" id="PF02687"/>
    </source>
</evidence>
<dbReference type="PIRSF" id="PIRSF003097">
    <property type="entry name" value="FtsX"/>
    <property type="match status" value="1"/>
</dbReference>
<evidence type="ECO:0000256" key="3">
    <source>
        <dbReference type="ARBA" id="ARBA00021907"/>
    </source>
</evidence>
<feature type="transmembrane region" description="Helical" evidence="11">
    <location>
        <begin position="183"/>
        <end position="208"/>
    </location>
</feature>
<feature type="transmembrane region" description="Helical" evidence="11">
    <location>
        <begin position="21"/>
        <end position="49"/>
    </location>
</feature>
<organism evidence="14 15">
    <name type="scientific">Candidatus Kaiserbacteria bacterium RIFCSPHIGHO2_01_FULL_56_24</name>
    <dbReference type="NCBI Taxonomy" id="1798487"/>
    <lineage>
        <taxon>Bacteria</taxon>
        <taxon>Candidatus Kaiseribacteriota</taxon>
    </lineage>
</organism>
<proteinExistence type="inferred from homology"/>
<dbReference type="PANTHER" id="PTHR47755">
    <property type="entry name" value="CELL DIVISION PROTEIN FTSX"/>
    <property type="match status" value="1"/>
</dbReference>
<evidence type="ECO:0000256" key="11">
    <source>
        <dbReference type="SAM" id="Phobius"/>
    </source>
</evidence>
<dbReference type="InterPro" id="IPR004513">
    <property type="entry name" value="FtsX"/>
</dbReference>